<dbReference type="VEuPathDB" id="FungiDB:ASPSYDRAFT_84761"/>
<dbReference type="SUPFAM" id="SSF52047">
    <property type="entry name" value="RNI-like"/>
    <property type="match status" value="1"/>
</dbReference>
<proteinExistence type="predicted"/>
<dbReference type="RefSeq" id="XP_040708573.1">
    <property type="nucleotide sequence ID" value="XM_040851405.1"/>
</dbReference>
<evidence type="ECO:0008006" key="3">
    <source>
        <dbReference type="Google" id="ProtNLM"/>
    </source>
</evidence>
<evidence type="ECO:0000313" key="2">
    <source>
        <dbReference type="Proteomes" id="UP000184356"/>
    </source>
</evidence>
<gene>
    <name evidence="1" type="ORF">ASPSYDRAFT_84761</name>
</gene>
<keyword evidence="2" id="KW-1185">Reference proteome</keyword>
<dbReference type="AlphaFoldDB" id="A0A1L9TZA8"/>
<dbReference type="EMBL" id="KV878582">
    <property type="protein sequence ID" value="OJJ64767.1"/>
    <property type="molecule type" value="Genomic_DNA"/>
</dbReference>
<dbReference type="Gene3D" id="3.80.10.10">
    <property type="entry name" value="Ribonuclease Inhibitor"/>
    <property type="match status" value="1"/>
</dbReference>
<protein>
    <recommendedName>
        <fullName evidence="3">F-box domain-containing protein</fullName>
    </recommendedName>
</protein>
<dbReference type="InterPro" id="IPR032675">
    <property type="entry name" value="LRR_dom_sf"/>
</dbReference>
<evidence type="ECO:0000313" key="1">
    <source>
        <dbReference type="EMBL" id="OJJ64767.1"/>
    </source>
</evidence>
<organism evidence="1 2">
    <name type="scientific">Aspergillus sydowii CBS 593.65</name>
    <dbReference type="NCBI Taxonomy" id="1036612"/>
    <lineage>
        <taxon>Eukaryota</taxon>
        <taxon>Fungi</taxon>
        <taxon>Dikarya</taxon>
        <taxon>Ascomycota</taxon>
        <taxon>Pezizomycotina</taxon>
        <taxon>Eurotiomycetes</taxon>
        <taxon>Eurotiomycetidae</taxon>
        <taxon>Eurotiales</taxon>
        <taxon>Aspergillaceae</taxon>
        <taxon>Aspergillus</taxon>
        <taxon>Aspergillus subgen. Nidulantes</taxon>
    </lineage>
</organism>
<reference evidence="2" key="1">
    <citation type="journal article" date="2017" name="Genome Biol.">
        <title>Comparative genomics reveals high biological diversity and specific adaptations in the industrially and medically important fungal genus Aspergillus.</title>
        <authorList>
            <person name="de Vries R.P."/>
            <person name="Riley R."/>
            <person name="Wiebenga A."/>
            <person name="Aguilar-Osorio G."/>
            <person name="Amillis S."/>
            <person name="Uchima C.A."/>
            <person name="Anderluh G."/>
            <person name="Asadollahi M."/>
            <person name="Askin M."/>
            <person name="Barry K."/>
            <person name="Battaglia E."/>
            <person name="Bayram O."/>
            <person name="Benocci T."/>
            <person name="Braus-Stromeyer S.A."/>
            <person name="Caldana C."/>
            <person name="Canovas D."/>
            <person name="Cerqueira G.C."/>
            <person name="Chen F."/>
            <person name="Chen W."/>
            <person name="Choi C."/>
            <person name="Clum A."/>
            <person name="Dos Santos R.A."/>
            <person name="Damasio A.R."/>
            <person name="Diallinas G."/>
            <person name="Emri T."/>
            <person name="Fekete E."/>
            <person name="Flipphi M."/>
            <person name="Freyberg S."/>
            <person name="Gallo A."/>
            <person name="Gournas C."/>
            <person name="Habgood R."/>
            <person name="Hainaut M."/>
            <person name="Harispe M.L."/>
            <person name="Henrissat B."/>
            <person name="Hilden K.S."/>
            <person name="Hope R."/>
            <person name="Hossain A."/>
            <person name="Karabika E."/>
            <person name="Karaffa L."/>
            <person name="Karanyi Z."/>
            <person name="Krasevec N."/>
            <person name="Kuo A."/>
            <person name="Kusch H."/>
            <person name="LaButti K."/>
            <person name="Lagendijk E.L."/>
            <person name="Lapidus A."/>
            <person name="Levasseur A."/>
            <person name="Lindquist E."/>
            <person name="Lipzen A."/>
            <person name="Logrieco A.F."/>
            <person name="MacCabe A."/>
            <person name="Maekelae M.R."/>
            <person name="Malavazi I."/>
            <person name="Melin P."/>
            <person name="Meyer V."/>
            <person name="Mielnichuk N."/>
            <person name="Miskei M."/>
            <person name="Molnar A.P."/>
            <person name="Mule G."/>
            <person name="Ngan C.Y."/>
            <person name="Orejas M."/>
            <person name="Orosz E."/>
            <person name="Ouedraogo J.P."/>
            <person name="Overkamp K.M."/>
            <person name="Park H.-S."/>
            <person name="Perrone G."/>
            <person name="Piumi F."/>
            <person name="Punt P.J."/>
            <person name="Ram A.F."/>
            <person name="Ramon A."/>
            <person name="Rauscher S."/>
            <person name="Record E."/>
            <person name="Riano-Pachon D.M."/>
            <person name="Robert V."/>
            <person name="Roehrig J."/>
            <person name="Ruller R."/>
            <person name="Salamov A."/>
            <person name="Salih N.S."/>
            <person name="Samson R.A."/>
            <person name="Sandor E."/>
            <person name="Sanguinetti M."/>
            <person name="Schuetze T."/>
            <person name="Sepcic K."/>
            <person name="Shelest E."/>
            <person name="Sherlock G."/>
            <person name="Sophianopoulou V."/>
            <person name="Squina F.M."/>
            <person name="Sun H."/>
            <person name="Susca A."/>
            <person name="Todd R.B."/>
            <person name="Tsang A."/>
            <person name="Unkles S.E."/>
            <person name="van de Wiele N."/>
            <person name="van Rossen-Uffink D."/>
            <person name="Oliveira J.V."/>
            <person name="Vesth T.C."/>
            <person name="Visser J."/>
            <person name="Yu J.-H."/>
            <person name="Zhou M."/>
            <person name="Andersen M.R."/>
            <person name="Archer D.B."/>
            <person name="Baker S.E."/>
            <person name="Benoit I."/>
            <person name="Brakhage A.A."/>
            <person name="Braus G.H."/>
            <person name="Fischer R."/>
            <person name="Frisvad J.C."/>
            <person name="Goldman G.H."/>
            <person name="Houbraken J."/>
            <person name="Oakley B."/>
            <person name="Pocsi I."/>
            <person name="Scazzocchio C."/>
            <person name="Seiboth B."/>
            <person name="vanKuyk P.A."/>
            <person name="Wortman J."/>
            <person name="Dyer P.S."/>
            <person name="Grigoriev I.V."/>
        </authorList>
    </citation>
    <scope>NUCLEOTIDE SEQUENCE [LARGE SCALE GENOMIC DNA]</scope>
    <source>
        <strain evidence="2">CBS 593.65</strain>
    </source>
</reference>
<name>A0A1L9TZA8_9EURO</name>
<dbReference type="OrthoDB" id="5139510at2759"/>
<accession>A0A1L9TZA8</accession>
<dbReference type="Proteomes" id="UP000184356">
    <property type="component" value="Unassembled WGS sequence"/>
</dbReference>
<sequence>MGVIRDRAFILQLPEELLDNIVQEACRMDKETWSNELYENWEQRQKYWEERFRTPASLCLVCRRLNRIAMPYLYADLATGRTPREPNYIDNIVPSLKLLHRSCRNNPDLWRLCRSLTVYYDGRRRRRDPLGYIADDLTTWLTEARSFSFTALAFASGDAWRLCRHAMSNFEHLEALSLRSENCDIDVPWLFDILNETGSSKLRTLELSGLSLHYKNTENRTPKLEPGTASLTTLRLHNFFLTPPILKKLIRWAPSLENFRLESADHDCSGKNSYPWSLATLQPILAINRKTLRTIDISINHQPGLSGFDMRPFERLEEIRLTACTMFRLRETAAVDSENMAGLLAPSLRIFHFDLTLDKDPYRDIALDSFGVAEQNWLRHFAQMAVEKNCPLREIEIEFCPYPGFISIEHCNMCIYPWDRMDALARELAADGILVRYSRPNLSRDDWAGALQTRCDCDGDRPCFACSGRRGDVPELEM</sequence>
<dbReference type="GeneID" id="63767478"/>